<feature type="transmembrane region" description="Helical" evidence="7">
    <location>
        <begin position="51"/>
        <end position="75"/>
    </location>
</feature>
<name>B4MPV3_DROWI</name>
<organism evidence="9">
    <name type="scientific">Drosophila willistoni</name>
    <name type="common">Fruit fly</name>
    <dbReference type="NCBI Taxonomy" id="7260"/>
    <lineage>
        <taxon>Eukaryota</taxon>
        <taxon>Metazoa</taxon>
        <taxon>Ecdysozoa</taxon>
        <taxon>Arthropoda</taxon>
        <taxon>Hexapoda</taxon>
        <taxon>Insecta</taxon>
        <taxon>Pterygota</taxon>
        <taxon>Neoptera</taxon>
        <taxon>Endopterygota</taxon>
        <taxon>Diptera</taxon>
        <taxon>Brachycera</taxon>
        <taxon>Muscomorpha</taxon>
        <taxon>Ephydroidea</taxon>
        <taxon>Drosophilidae</taxon>
        <taxon>Drosophila</taxon>
        <taxon>Sophophora</taxon>
    </lineage>
</organism>
<keyword evidence="6" id="KW-1015">Disulfide bond</keyword>
<dbReference type="SUPFAM" id="SSF48652">
    <property type="entry name" value="Tetraspanin"/>
    <property type="match status" value="1"/>
</dbReference>
<comment type="similarity">
    <text evidence="2 7">Belongs to the tetraspanin (TM4SF) family.</text>
</comment>
<protein>
    <recommendedName>
        <fullName evidence="7">Tetraspanin</fullName>
    </recommendedName>
</protein>
<accession>B4MPV3</accession>
<feature type="disulfide bond" evidence="6">
    <location>
        <begin position="143"/>
        <end position="160"/>
    </location>
</feature>
<dbReference type="InterPro" id="IPR008952">
    <property type="entry name" value="Tetraspanin_EC2_sf"/>
</dbReference>
<dbReference type="InterPro" id="IPR000301">
    <property type="entry name" value="Tetraspanin_animals"/>
</dbReference>
<dbReference type="InParanoid" id="B4MPV3"/>
<dbReference type="PhylomeDB" id="B4MPV3"/>
<keyword evidence="5 7" id="KW-0472">Membrane</keyword>
<evidence type="ECO:0000256" key="7">
    <source>
        <dbReference type="RuleBase" id="RU361218"/>
    </source>
</evidence>
<dbReference type="AlphaFoldDB" id="B4MPV3"/>
<dbReference type="KEGG" id="dwi:6640587"/>
<comment type="caution">
    <text evidence="7">Lacks conserved residue(s) required for the propagation of feature annotation.</text>
</comment>
<evidence type="ECO:0000256" key="2">
    <source>
        <dbReference type="ARBA" id="ARBA00006840"/>
    </source>
</evidence>
<evidence type="ECO:0000256" key="4">
    <source>
        <dbReference type="ARBA" id="ARBA00022989"/>
    </source>
</evidence>
<dbReference type="PANTHER" id="PTHR19282:SF521">
    <property type="entry name" value="IP01817P-RELATED"/>
    <property type="match status" value="1"/>
</dbReference>
<sequence>MNCLAGIVNFILYVVNVVFLVVGILLIVLGSIMLSHINQFTGIASLVDTNTIPVCITVLGVLIFIISFFGCCGIFKQSTCMTGTYATMIFILFILELVLTCWVFVNRSAFVKDMTALVNTVWDENTAANDYPMGVLELAFNCCGDNSYHDYGTQTIPGTCCGNTNRTAACSYDMATMR</sequence>
<dbReference type="OrthoDB" id="71600at2759"/>
<dbReference type="PIRSF" id="PIRSF002419">
    <property type="entry name" value="Tetraspanin"/>
    <property type="match status" value="1"/>
</dbReference>
<evidence type="ECO:0000256" key="3">
    <source>
        <dbReference type="ARBA" id="ARBA00022692"/>
    </source>
</evidence>
<evidence type="ECO:0000256" key="6">
    <source>
        <dbReference type="PIRSR" id="PIRSR002419-1"/>
    </source>
</evidence>
<dbReference type="GO" id="GO:0005886">
    <property type="term" value="C:plasma membrane"/>
    <property type="evidence" value="ECO:0007669"/>
    <property type="project" value="TreeGrafter"/>
</dbReference>
<evidence type="ECO:0000256" key="1">
    <source>
        <dbReference type="ARBA" id="ARBA00004141"/>
    </source>
</evidence>
<dbReference type="HOGENOM" id="CLU_055524_4_1_1"/>
<dbReference type="Proteomes" id="UP000007798">
    <property type="component" value="Unassembled WGS sequence"/>
</dbReference>
<dbReference type="CDD" id="cd03127">
    <property type="entry name" value="tetraspanin_LEL"/>
    <property type="match status" value="1"/>
</dbReference>
<dbReference type="InterPro" id="IPR018499">
    <property type="entry name" value="Tetraspanin/Peripherin"/>
</dbReference>
<gene>
    <name evidence="8" type="primary">Dwil\GK21774</name>
    <name evidence="8" type="ORF">Dwil_GK21774</name>
</gene>
<keyword evidence="3 7" id="KW-0812">Transmembrane</keyword>
<reference evidence="8 9" key="1">
    <citation type="journal article" date="2007" name="Nature">
        <title>Evolution of genes and genomes on the Drosophila phylogeny.</title>
        <authorList>
            <consortium name="Drosophila 12 Genomes Consortium"/>
            <person name="Clark A.G."/>
            <person name="Eisen M.B."/>
            <person name="Smith D.R."/>
            <person name="Bergman C.M."/>
            <person name="Oliver B."/>
            <person name="Markow T.A."/>
            <person name="Kaufman T.C."/>
            <person name="Kellis M."/>
            <person name="Gelbart W."/>
            <person name="Iyer V.N."/>
            <person name="Pollard D.A."/>
            <person name="Sackton T.B."/>
            <person name="Larracuente A.M."/>
            <person name="Singh N.D."/>
            <person name="Abad J.P."/>
            <person name="Abt D.N."/>
            <person name="Adryan B."/>
            <person name="Aguade M."/>
            <person name="Akashi H."/>
            <person name="Anderson W.W."/>
            <person name="Aquadro C.F."/>
            <person name="Ardell D.H."/>
            <person name="Arguello R."/>
            <person name="Artieri C.G."/>
            <person name="Barbash D.A."/>
            <person name="Barker D."/>
            <person name="Barsanti P."/>
            <person name="Batterham P."/>
            <person name="Batzoglou S."/>
            <person name="Begun D."/>
            <person name="Bhutkar A."/>
            <person name="Blanco E."/>
            <person name="Bosak S.A."/>
            <person name="Bradley R.K."/>
            <person name="Brand A.D."/>
            <person name="Brent M.R."/>
            <person name="Brooks A.N."/>
            <person name="Brown R.H."/>
            <person name="Butlin R.K."/>
            <person name="Caggese C."/>
            <person name="Calvi B.R."/>
            <person name="Bernardo de Carvalho A."/>
            <person name="Caspi A."/>
            <person name="Castrezana S."/>
            <person name="Celniker S.E."/>
            <person name="Chang J.L."/>
            <person name="Chapple C."/>
            <person name="Chatterji S."/>
            <person name="Chinwalla A."/>
            <person name="Civetta A."/>
            <person name="Clifton S.W."/>
            <person name="Comeron J.M."/>
            <person name="Costello J.C."/>
            <person name="Coyne J.A."/>
            <person name="Daub J."/>
            <person name="David R.G."/>
            <person name="Delcher A.L."/>
            <person name="Delehaunty K."/>
            <person name="Do C.B."/>
            <person name="Ebling H."/>
            <person name="Edwards K."/>
            <person name="Eickbush T."/>
            <person name="Evans J.D."/>
            <person name="Filipski A."/>
            <person name="Findeiss S."/>
            <person name="Freyhult E."/>
            <person name="Fulton L."/>
            <person name="Fulton R."/>
            <person name="Garcia A.C."/>
            <person name="Gardiner A."/>
            <person name="Garfield D.A."/>
            <person name="Garvin B.E."/>
            <person name="Gibson G."/>
            <person name="Gilbert D."/>
            <person name="Gnerre S."/>
            <person name="Godfrey J."/>
            <person name="Good R."/>
            <person name="Gotea V."/>
            <person name="Gravely B."/>
            <person name="Greenberg A.J."/>
            <person name="Griffiths-Jones S."/>
            <person name="Gross S."/>
            <person name="Guigo R."/>
            <person name="Gustafson E.A."/>
            <person name="Haerty W."/>
            <person name="Hahn M.W."/>
            <person name="Halligan D.L."/>
            <person name="Halpern A.L."/>
            <person name="Halter G.M."/>
            <person name="Han M.V."/>
            <person name="Heger A."/>
            <person name="Hillier L."/>
            <person name="Hinrichs A.S."/>
            <person name="Holmes I."/>
            <person name="Hoskins R.A."/>
            <person name="Hubisz M.J."/>
            <person name="Hultmark D."/>
            <person name="Huntley M.A."/>
            <person name="Jaffe D.B."/>
            <person name="Jagadeeshan S."/>
            <person name="Jeck W.R."/>
            <person name="Johnson J."/>
            <person name="Jones C.D."/>
            <person name="Jordan W.C."/>
            <person name="Karpen G.H."/>
            <person name="Kataoka E."/>
            <person name="Keightley P.D."/>
            <person name="Kheradpour P."/>
            <person name="Kirkness E.F."/>
            <person name="Koerich L.B."/>
            <person name="Kristiansen K."/>
            <person name="Kudrna D."/>
            <person name="Kulathinal R.J."/>
            <person name="Kumar S."/>
            <person name="Kwok R."/>
            <person name="Lander E."/>
            <person name="Langley C.H."/>
            <person name="Lapoint R."/>
            <person name="Lazzaro B.P."/>
            <person name="Lee S.J."/>
            <person name="Levesque L."/>
            <person name="Li R."/>
            <person name="Lin C.F."/>
            <person name="Lin M.F."/>
            <person name="Lindblad-Toh K."/>
            <person name="Llopart A."/>
            <person name="Long M."/>
            <person name="Low L."/>
            <person name="Lozovsky E."/>
            <person name="Lu J."/>
            <person name="Luo M."/>
            <person name="Machado C.A."/>
            <person name="Makalowski W."/>
            <person name="Marzo M."/>
            <person name="Matsuda M."/>
            <person name="Matzkin L."/>
            <person name="McAllister B."/>
            <person name="McBride C.S."/>
            <person name="McKernan B."/>
            <person name="McKernan K."/>
            <person name="Mendez-Lago M."/>
            <person name="Minx P."/>
            <person name="Mollenhauer M.U."/>
            <person name="Montooth K."/>
            <person name="Mount S.M."/>
            <person name="Mu X."/>
            <person name="Myers E."/>
            <person name="Negre B."/>
            <person name="Newfeld S."/>
            <person name="Nielsen R."/>
            <person name="Noor M.A."/>
            <person name="O'Grady P."/>
            <person name="Pachter L."/>
            <person name="Papaceit M."/>
            <person name="Parisi M.J."/>
            <person name="Parisi M."/>
            <person name="Parts L."/>
            <person name="Pedersen J.S."/>
            <person name="Pesole G."/>
            <person name="Phillippy A.M."/>
            <person name="Ponting C.P."/>
            <person name="Pop M."/>
            <person name="Porcelli D."/>
            <person name="Powell J.R."/>
            <person name="Prohaska S."/>
            <person name="Pruitt K."/>
            <person name="Puig M."/>
            <person name="Quesneville H."/>
            <person name="Ram K.R."/>
            <person name="Rand D."/>
            <person name="Rasmussen M.D."/>
            <person name="Reed L.K."/>
            <person name="Reenan R."/>
            <person name="Reily A."/>
            <person name="Remington K.A."/>
            <person name="Rieger T.T."/>
            <person name="Ritchie M.G."/>
            <person name="Robin C."/>
            <person name="Rogers Y.H."/>
            <person name="Rohde C."/>
            <person name="Rozas J."/>
            <person name="Rubenfield M.J."/>
            <person name="Ruiz A."/>
            <person name="Russo S."/>
            <person name="Salzberg S.L."/>
            <person name="Sanchez-Gracia A."/>
            <person name="Saranga D.J."/>
            <person name="Sato H."/>
            <person name="Schaeffer S.W."/>
            <person name="Schatz M.C."/>
            <person name="Schlenke T."/>
            <person name="Schwartz R."/>
            <person name="Segarra C."/>
            <person name="Singh R.S."/>
            <person name="Sirot L."/>
            <person name="Sirota M."/>
            <person name="Sisneros N.B."/>
            <person name="Smith C.D."/>
            <person name="Smith T.F."/>
            <person name="Spieth J."/>
            <person name="Stage D.E."/>
            <person name="Stark A."/>
            <person name="Stephan W."/>
            <person name="Strausberg R.L."/>
            <person name="Strempel S."/>
            <person name="Sturgill D."/>
            <person name="Sutton G."/>
            <person name="Sutton G.G."/>
            <person name="Tao W."/>
            <person name="Teichmann S."/>
            <person name="Tobari Y.N."/>
            <person name="Tomimura Y."/>
            <person name="Tsolas J.M."/>
            <person name="Valente V.L."/>
            <person name="Venter E."/>
            <person name="Venter J.C."/>
            <person name="Vicario S."/>
            <person name="Vieira F.G."/>
            <person name="Vilella A.J."/>
            <person name="Villasante A."/>
            <person name="Walenz B."/>
            <person name="Wang J."/>
            <person name="Wasserman M."/>
            <person name="Watts T."/>
            <person name="Wilson D."/>
            <person name="Wilson R.K."/>
            <person name="Wing R.A."/>
            <person name="Wolfner M.F."/>
            <person name="Wong A."/>
            <person name="Wong G.K."/>
            <person name="Wu C.I."/>
            <person name="Wu G."/>
            <person name="Yamamoto D."/>
            <person name="Yang H.P."/>
            <person name="Yang S.P."/>
            <person name="Yorke J.A."/>
            <person name="Yoshida K."/>
            <person name="Zdobnov E."/>
            <person name="Zhang P."/>
            <person name="Zhang Y."/>
            <person name="Zimin A.V."/>
            <person name="Baldwin J."/>
            <person name="Abdouelleil A."/>
            <person name="Abdulkadir J."/>
            <person name="Abebe A."/>
            <person name="Abera B."/>
            <person name="Abreu J."/>
            <person name="Acer S.C."/>
            <person name="Aftuck L."/>
            <person name="Alexander A."/>
            <person name="An P."/>
            <person name="Anderson E."/>
            <person name="Anderson S."/>
            <person name="Arachi H."/>
            <person name="Azer M."/>
            <person name="Bachantsang P."/>
            <person name="Barry A."/>
            <person name="Bayul T."/>
            <person name="Berlin A."/>
            <person name="Bessette D."/>
            <person name="Bloom T."/>
            <person name="Blye J."/>
            <person name="Boguslavskiy L."/>
            <person name="Bonnet C."/>
            <person name="Boukhgalter B."/>
            <person name="Bourzgui I."/>
            <person name="Brown A."/>
            <person name="Cahill P."/>
            <person name="Channer S."/>
            <person name="Cheshatsang Y."/>
            <person name="Chuda L."/>
            <person name="Citroen M."/>
            <person name="Collymore A."/>
            <person name="Cooke P."/>
            <person name="Costello M."/>
            <person name="D'Aco K."/>
            <person name="Daza R."/>
            <person name="De Haan G."/>
            <person name="DeGray S."/>
            <person name="DeMaso C."/>
            <person name="Dhargay N."/>
            <person name="Dooley K."/>
            <person name="Dooley E."/>
            <person name="Doricent M."/>
            <person name="Dorje P."/>
            <person name="Dorjee K."/>
            <person name="Dupes A."/>
            <person name="Elong R."/>
            <person name="Falk J."/>
            <person name="Farina A."/>
            <person name="Faro S."/>
            <person name="Ferguson D."/>
            <person name="Fisher S."/>
            <person name="Foley C.D."/>
            <person name="Franke A."/>
            <person name="Friedrich D."/>
            <person name="Gadbois L."/>
            <person name="Gearin G."/>
            <person name="Gearin C.R."/>
            <person name="Giannoukos G."/>
            <person name="Goode T."/>
            <person name="Graham J."/>
            <person name="Grandbois E."/>
            <person name="Grewal S."/>
            <person name="Gyaltsen K."/>
            <person name="Hafez N."/>
            <person name="Hagos B."/>
            <person name="Hall J."/>
            <person name="Henson C."/>
            <person name="Hollinger A."/>
            <person name="Honan T."/>
            <person name="Huard M.D."/>
            <person name="Hughes L."/>
            <person name="Hurhula B."/>
            <person name="Husby M.E."/>
            <person name="Kamat A."/>
            <person name="Kanga B."/>
            <person name="Kashin S."/>
            <person name="Khazanovich D."/>
            <person name="Kisner P."/>
            <person name="Lance K."/>
            <person name="Lara M."/>
            <person name="Lee W."/>
            <person name="Lennon N."/>
            <person name="Letendre F."/>
            <person name="LeVine R."/>
            <person name="Lipovsky A."/>
            <person name="Liu X."/>
            <person name="Liu J."/>
            <person name="Liu S."/>
            <person name="Lokyitsang T."/>
            <person name="Lokyitsang Y."/>
            <person name="Lubonja R."/>
            <person name="Lui A."/>
            <person name="MacDonald P."/>
            <person name="Magnisalis V."/>
            <person name="Maru K."/>
            <person name="Matthews C."/>
            <person name="McCusker W."/>
            <person name="McDonough S."/>
            <person name="Mehta T."/>
            <person name="Meldrim J."/>
            <person name="Meneus L."/>
            <person name="Mihai O."/>
            <person name="Mihalev A."/>
            <person name="Mihova T."/>
            <person name="Mittelman R."/>
            <person name="Mlenga V."/>
            <person name="Montmayeur A."/>
            <person name="Mulrain L."/>
            <person name="Navidi A."/>
            <person name="Naylor J."/>
            <person name="Negash T."/>
            <person name="Nguyen T."/>
            <person name="Nguyen N."/>
            <person name="Nicol R."/>
            <person name="Norbu C."/>
            <person name="Norbu N."/>
            <person name="Novod N."/>
            <person name="O'Neill B."/>
            <person name="Osman S."/>
            <person name="Markiewicz E."/>
            <person name="Oyono O.L."/>
            <person name="Patti C."/>
            <person name="Phunkhang P."/>
            <person name="Pierre F."/>
            <person name="Priest M."/>
            <person name="Raghuraman S."/>
            <person name="Rege F."/>
            <person name="Reyes R."/>
            <person name="Rise C."/>
            <person name="Rogov P."/>
            <person name="Ross K."/>
            <person name="Ryan E."/>
            <person name="Settipalli S."/>
            <person name="Shea T."/>
            <person name="Sherpa N."/>
            <person name="Shi L."/>
            <person name="Shih D."/>
            <person name="Sparrow T."/>
            <person name="Spaulding J."/>
            <person name="Stalker J."/>
            <person name="Stange-Thomann N."/>
            <person name="Stavropoulos S."/>
            <person name="Stone C."/>
            <person name="Strader C."/>
            <person name="Tesfaye S."/>
            <person name="Thomson T."/>
            <person name="Thoulutsang Y."/>
            <person name="Thoulutsang D."/>
            <person name="Topham K."/>
            <person name="Topping I."/>
            <person name="Tsamla T."/>
            <person name="Vassiliev H."/>
            <person name="Vo A."/>
            <person name="Wangchuk T."/>
            <person name="Wangdi T."/>
            <person name="Weiand M."/>
            <person name="Wilkinson J."/>
            <person name="Wilson A."/>
            <person name="Yadav S."/>
            <person name="Young G."/>
            <person name="Yu Q."/>
            <person name="Zembek L."/>
            <person name="Zhong D."/>
            <person name="Zimmer A."/>
            <person name="Zwirko Z."/>
            <person name="Jaffe D.B."/>
            <person name="Alvarez P."/>
            <person name="Brockman W."/>
            <person name="Butler J."/>
            <person name="Chin C."/>
            <person name="Gnerre S."/>
            <person name="Grabherr M."/>
            <person name="Kleber M."/>
            <person name="Mauceli E."/>
            <person name="MacCallum I."/>
        </authorList>
    </citation>
    <scope>NUCLEOTIDE SEQUENCE [LARGE SCALE GENOMIC DNA]</scope>
    <source>
        <strain evidence="9">Tucson 14030-0811.24</strain>
    </source>
</reference>
<dbReference type="eggNOG" id="KOG3882">
    <property type="taxonomic scope" value="Eukaryota"/>
</dbReference>
<comment type="subcellular location">
    <subcellularLocation>
        <location evidence="1 7">Membrane</location>
        <topology evidence="1 7">Multi-pass membrane protein</topology>
    </subcellularLocation>
</comment>
<dbReference type="Pfam" id="PF00335">
    <property type="entry name" value="Tetraspanin"/>
    <property type="match status" value="1"/>
</dbReference>
<evidence type="ECO:0000313" key="8">
    <source>
        <dbReference type="EMBL" id="EDW74142.1"/>
    </source>
</evidence>
<dbReference type="EMBL" id="CH963849">
    <property type="protein sequence ID" value="EDW74142.1"/>
    <property type="molecule type" value="Genomic_DNA"/>
</dbReference>
<evidence type="ECO:0000256" key="5">
    <source>
        <dbReference type="ARBA" id="ARBA00023136"/>
    </source>
</evidence>
<keyword evidence="9" id="KW-1185">Reference proteome</keyword>
<dbReference type="OMA" id="VFVNRSA"/>
<feature type="transmembrane region" description="Helical" evidence="7">
    <location>
        <begin position="87"/>
        <end position="105"/>
    </location>
</feature>
<evidence type="ECO:0000313" key="9">
    <source>
        <dbReference type="Proteomes" id="UP000007798"/>
    </source>
</evidence>
<proteinExistence type="inferred from homology"/>
<dbReference type="PANTHER" id="PTHR19282">
    <property type="entry name" value="TETRASPANIN"/>
    <property type="match status" value="1"/>
</dbReference>
<keyword evidence="4 7" id="KW-1133">Transmembrane helix</keyword>
<feature type="transmembrane region" description="Helical" evidence="7">
    <location>
        <begin position="7"/>
        <end position="31"/>
    </location>
</feature>
<dbReference type="Gene3D" id="1.10.1450.10">
    <property type="entry name" value="Tetraspanin"/>
    <property type="match status" value="1"/>
</dbReference>
<dbReference type="PRINTS" id="PR00259">
    <property type="entry name" value="TMFOUR"/>
</dbReference>